<dbReference type="GO" id="GO:0008967">
    <property type="term" value="F:phosphoglycolate phosphatase activity"/>
    <property type="evidence" value="ECO:0007669"/>
    <property type="project" value="UniProtKB-EC"/>
</dbReference>
<evidence type="ECO:0000313" key="5">
    <source>
        <dbReference type="EMBL" id="SHL38096.1"/>
    </source>
</evidence>
<dbReference type="SFLD" id="SFLDS00003">
    <property type="entry name" value="Haloacid_Dehalogenase"/>
    <property type="match status" value="1"/>
</dbReference>
<dbReference type="InterPro" id="IPR050155">
    <property type="entry name" value="HAD-like_hydrolase_sf"/>
</dbReference>
<reference evidence="6" key="1">
    <citation type="submission" date="2016-11" db="EMBL/GenBank/DDBJ databases">
        <authorList>
            <person name="Varghese N."/>
            <person name="Submissions S."/>
        </authorList>
    </citation>
    <scope>NUCLEOTIDE SEQUENCE [LARGE SCALE GENOMIC DNA]</scope>
    <source>
        <strain evidence="6">DSM 16219</strain>
    </source>
</reference>
<proteinExistence type="inferred from homology"/>
<dbReference type="InterPro" id="IPR006439">
    <property type="entry name" value="HAD-SF_hydro_IA"/>
</dbReference>
<dbReference type="GO" id="GO:0005829">
    <property type="term" value="C:cytosol"/>
    <property type="evidence" value="ECO:0007669"/>
    <property type="project" value="TreeGrafter"/>
</dbReference>
<dbReference type="AlphaFoldDB" id="A0A1M7A637"/>
<dbReference type="InterPro" id="IPR036412">
    <property type="entry name" value="HAD-like_sf"/>
</dbReference>
<dbReference type="InterPro" id="IPR041492">
    <property type="entry name" value="HAD_2"/>
</dbReference>
<dbReference type="STRING" id="1121393.SAMN02745216_05100"/>
<dbReference type="InterPro" id="IPR023198">
    <property type="entry name" value="PGP-like_dom2"/>
</dbReference>
<name>A0A1M7A637_9BACT</name>
<dbReference type="GO" id="GO:0006281">
    <property type="term" value="P:DNA repair"/>
    <property type="evidence" value="ECO:0007669"/>
    <property type="project" value="TreeGrafter"/>
</dbReference>
<evidence type="ECO:0000256" key="4">
    <source>
        <dbReference type="ARBA" id="ARBA00013078"/>
    </source>
</evidence>
<organism evidence="5 6">
    <name type="scientific">Desulfatibacillum alkenivorans DSM 16219</name>
    <dbReference type="NCBI Taxonomy" id="1121393"/>
    <lineage>
        <taxon>Bacteria</taxon>
        <taxon>Pseudomonadati</taxon>
        <taxon>Thermodesulfobacteriota</taxon>
        <taxon>Desulfobacteria</taxon>
        <taxon>Desulfobacterales</taxon>
        <taxon>Desulfatibacillaceae</taxon>
        <taxon>Desulfatibacillum</taxon>
    </lineage>
</organism>
<dbReference type="Pfam" id="PF13419">
    <property type="entry name" value="HAD_2"/>
    <property type="match status" value="1"/>
</dbReference>
<dbReference type="SFLD" id="SFLDG01129">
    <property type="entry name" value="C1.5:_HAD__Beta-PGM__Phosphata"/>
    <property type="match status" value="1"/>
</dbReference>
<evidence type="ECO:0000313" key="6">
    <source>
        <dbReference type="Proteomes" id="UP000183994"/>
    </source>
</evidence>
<evidence type="ECO:0000256" key="3">
    <source>
        <dbReference type="ARBA" id="ARBA00006171"/>
    </source>
</evidence>
<evidence type="ECO:0000256" key="2">
    <source>
        <dbReference type="ARBA" id="ARBA00004818"/>
    </source>
</evidence>
<dbReference type="PANTHER" id="PTHR43434:SF1">
    <property type="entry name" value="PHOSPHOGLYCOLATE PHOSPHATASE"/>
    <property type="match status" value="1"/>
</dbReference>
<dbReference type="PRINTS" id="PR00413">
    <property type="entry name" value="HADHALOGNASE"/>
</dbReference>
<dbReference type="RefSeq" id="WP_073479069.1">
    <property type="nucleotide sequence ID" value="NZ_FQZU01000064.1"/>
</dbReference>
<dbReference type="InterPro" id="IPR023214">
    <property type="entry name" value="HAD_sf"/>
</dbReference>
<gene>
    <name evidence="5" type="ORF">SAMN02745216_05100</name>
</gene>
<keyword evidence="6" id="KW-1185">Reference proteome</keyword>
<dbReference type="SUPFAM" id="SSF56784">
    <property type="entry name" value="HAD-like"/>
    <property type="match status" value="1"/>
</dbReference>
<comment type="pathway">
    <text evidence="2">Organic acid metabolism; glycolate biosynthesis; glycolate from 2-phosphoglycolate: step 1/1.</text>
</comment>
<dbReference type="EC" id="3.1.3.18" evidence="4"/>
<protein>
    <recommendedName>
        <fullName evidence="4">phosphoglycolate phosphatase</fullName>
        <ecNumber evidence="4">3.1.3.18</ecNumber>
    </recommendedName>
</protein>
<dbReference type="PANTHER" id="PTHR43434">
    <property type="entry name" value="PHOSPHOGLYCOLATE PHOSPHATASE"/>
    <property type="match status" value="1"/>
</dbReference>
<comment type="similarity">
    <text evidence="3">Belongs to the HAD-like hydrolase superfamily. CbbY/CbbZ/Gph/YieH family.</text>
</comment>
<evidence type="ECO:0000256" key="1">
    <source>
        <dbReference type="ARBA" id="ARBA00000830"/>
    </source>
</evidence>
<dbReference type="EMBL" id="FQZU01000064">
    <property type="protein sequence ID" value="SHL38096.1"/>
    <property type="molecule type" value="Genomic_DNA"/>
</dbReference>
<sequence length="214" mass="23932">MENETNPLGNDIKAVVFDCDGVMFDSAEANRRYYDAVLARFGKPPMDEQDFAYAHMHTAFETLERLFGSGEGLKKALKAAKDLTYFPFVRLMRMEPYLMHLLTWLKPNYHLAVATNRTNTMDAVISEHGLTGFFDLVVTSMDVKAPKPDPGQLYKIMEAYSLSGDQVAYLGDSVVDEQAARTAGVKFVAVANPNLEADVHIKMLVEMEDILGRP</sequence>
<accession>A0A1M7A637</accession>
<dbReference type="OrthoDB" id="9793014at2"/>
<dbReference type="Proteomes" id="UP000183994">
    <property type="component" value="Unassembled WGS sequence"/>
</dbReference>
<dbReference type="Gene3D" id="1.10.150.240">
    <property type="entry name" value="Putative phosphatase, domain 2"/>
    <property type="match status" value="1"/>
</dbReference>
<comment type="catalytic activity">
    <reaction evidence="1">
        <text>2-phosphoglycolate + H2O = glycolate + phosphate</text>
        <dbReference type="Rhea" id="RHEA:14369"/>
        <dbReference type="ChEBI" id="CHEBI:15377"/>
        <dbReference type="ChEBI" id="CHEBI:29805"/>
        <dbReference type="ChEBI" id="CHEBI:43474"/>
        <dbReference type="ChEBI" id="CHEBI:58033"/>
        <dbReference type="EC" id="3.1.3.18"/>
    </reaction>
</comment>
<dbReference type="Gene3D" id="3.40.50.1000">
    <property type="entry name" value="HAD superfamily/HAD-like"/>
    <property type="match status" value="1"/>
</dbReference>